<protein>
    <submittedName>
        <fullName evidence="4">Cell wall protein</fullName>
    </submittedName>
</protein>
<evidence type="ECO:0000313" key="4">
    <source>
        <dbReference type="EMBL" id="RXZ85922.1"/>
    </source>
</evidence>
<dbReference type="OrthoDB" id="3783029at2"/>
<keyword evidence="2" id="KW-0472">Membrane</keyword>
<dbReference type="Proteomes" id="UP000292686">
    <property type="component" value="Unassembled WGS sequence"/>
</dbReference>
<dbReference type="Proteomes" id="UP000581087">
    <property type="component" value="Unassembled WGS sequence"/>
</dbReference>
<reference evidence="4 5" key="1">
    <citation type="submission" date="2019-01" db="EMBL/GenBank/DDBJ databases">
        <title>Agromyces.</title>
        <authorList>
            <person name="Li J."/>
        </authorList>
    </citation>
    <scope>NUCLEOTIDE SEQUENCE [LARGE SCALE GENOMIC DNA]</scope>
    <source>
        <strain evidence="4 5">DSM 23870</strain>
    </source>
</reference>
<dbReference type="EMBL" id="SDPM01000006">
    <property type="protein sequence ID" value="RXZ85922.1"/>
    <property type="molecule type" value="Genomic_DNA"/>
</dbReference>
<evidence type="ECO:0000313" key="3">
    <source>
        <dbReference type="EMBL" id="NYD68537.1"/>
    </source>
</evidence>
<accession>A0A4Q2M7U1</accession>
<reference evidence="3 6" key="2">
    <citation type="submission" date="2020-07" db="EMBL/GenBank/DDBJ databases">
        <title>Sequencing the genomes of 1000 actinobacteria strains.</title>
        <authorList>
            <person name="Klenk H.-P."/>
        </authorList>
    </citation>
    <scope>NUCLEOTIDE SEQUENCE [LARGE SCALE GENOMIC DNA]</scope>
    <source>
        <strain evidence="3 6">DSM 23870</strain>
    </source>
</reference>
<gene>
    <name evidence="3" type="ORF">BJ972_003056</name>
    <name evidence="4" type="ORF">ESP50_11935</name>
</gene>
<dbReference type="EMBL" id="JACCBI010000001">
    <property type="protein sequence ID" value="NYD68537.1"/>
    <property type="molecule type" value="Genomic_DNA"/>
</dbReference>
<dbReference type="RefSeq" id="WP_129175447.1">
    <property type="nucleotide sequence ID" value="NZ_JACCBI010000001.1"/>
</dbReference>
<keyword evidence="2" id="KW-0812">Transmembrane</keyword>
<feature type="transmembrane region" description="Helical" evidence="2">
    <location>
        <begin position="172"/>
        <end position="192"/>
    </location>
</feature>
<keyword evidence="5" id="KW-1185">Reference proteome</keyword>
<feature type="region of interest" description="Disordered" evidence="1">
    <location>
        <begin position="1"/>
        <end position="25"/>
    </location>
</feature>
<proteinExistence type="predicted"/>
<keyword evidence="2" id="KW-1133">Transmembrane helix</keyword>
<dbReference type="AlphaFoldDB" id="A0A4Q2M7U1"/>
<organism evidence="4 5">
    <name type="scientific">Agromyces atrinae</name>
    <dbReference type="NCBI Taxonomy" id="592376"/>
    <lineage>
        <taxon>Bacteria</taxon>
        <taxon>Bacillati</taxon>
        <taxon>Actinomycetota</taxon>
        <taxon>Actinomycetes</taxon>
        <taxon>Micrococcales</taxon>
        <taxon>Microbacteriaceae</taxon>
        <taxon>Agromyces</taxon>
    </lineage>
</organism>
<evidence type="ECO:0000313" key="6">
    <source>
        <dbReference type="Proteomes" id="UP000581087"/>
    </source>
</evidence>
<evidence type="ECO:0000256" key="1">
    <source>
        <dbReference type="SAM" id="MobiDB-lite"/>
    </source>
</evidence>
<name>A0A4Q2M7U1_9MICO</name>
<sequence length="199" mass="20210">MAAPTIASAEEYPPTPPPANPSLAGSAVTSVCDGNVPYITYEIALTDPDSQSTSNTATLILSDGTNTESIVLGDLVNGQLSGTILWPGASVDANGEPSGWPGWTKVGGQWVQTSGNFGWTRNLTSATIEVNPDLVVPLSYPDATPDCATAPPGVTTASVETPGLVSTGVSALTLPIGLGALGLVAVGGVVMLSRRYSRR</sequence>
<evidence type="ECO:0000256" key="2">
    <source>
        <dbReference type="SAM" id="Phobius"/>
    </source>
</evidence>
<evidence type="ECO:0000313" key="5">
    <source>
        <dbReference type="Proteomes" id="UP000292686"/>
    </source>
</evidence>
<comment type="caution">
    <text evidence="4">The sequence shown here is derived from an EMBL/GenBank/DDBJ whole genome shotgun (WGS) entry which is preliminary data.</text>
</comment>